<evidence type="ECO:0008006" key="3">
    <source>
        <dbReference type="Google" id="ProtNLM"/>
    </source>
</evidence>
<dbReference type="EMBL" id="BAABCY010000005">
    <property type="protein sequence ID" value="GAA3553072.1"/>
    <property type="molecule type" value="Genomic_DNA"/>
</dbReference>
<name>A0ABP6WRZ0_9FLAO</name>
<dbReference type="Proteomes" id="UP001500954">
    <property type="component" value="Unassembled WGS sequence"/>
</dbReference>
<evidence type="ECO:0000313" key="2">
    <source>
        <dbReference type="Proteomes" id="UP001500954"/>
    </source>
</evidence>
<protein>
    <recommendedName>
        <fullName evidence="3">Cyclophilin-like domain-containing protein</fullName>
    </recommendedName>
</protein>
<dbReference type="RefSeq" id="WP_345003711.1">
    <property type="nucleotide sequence ID" value="NZ_BAABCY010000005.1"/>
</dbReference>
<sequence>MNSKKSYSQNKHYLTPILTATICLFIGFQSSAQKSIQPTQKDSIITINTDFNNDSFIDKIQLTVNTKEVKAIYLENNGDNSFNTPILLGKVPVYGCIGYQLCKTTDQPYNTLILGTNNTKYHNLNEVNINLASKLTLKLTKN</sequence>
<organism evidence="1 2">
    <name type="scientific">Snuella lapsa</name>
    <dbReference type="NCBI Taxonomy" id="870481"/>
    <lineage>
        <taxon>Bacteria</taxon>
        <taxon>Pseudomonadati</taxon>
        <taxon>Bacteroidota</taxon>
        <taxon>Flavobacteriia</taxon>
        <taxon>Flavobacteriales</taxon>
        <taxon>Flavobacteriaceae</taxon>
        <taxon>Snuella</taxon>
    </lineage>
</organism>
<evidence type="ECO:0000313" key="1">
    <source>
        <dbReference type="EMBL" id="GAA3553072.1"/>
    </source>
</evidence>
<comment type="caution">
    <text evidence="1">The sequence shown here is derived from an EMBL/GenBank/DDBJ whole genome shotgun (WGS) entry which is preliminary data.</text>
</comment>
<reference evidence="2" key="1">
    <citation type="journal article" date="2019" name="Int. J. Syst. Evol. Microbiol.">
        <title>The Global Catalogue of Microorganisms (GCM) 10K type strain sequencing project: providing services to taxonomists for standard genome sequencing and annotation.</title>
        <authorList>
            <consortium name="The Broad Institute Genomics Platform"/>
            <consortium name="The Broad Institute Genome Sequencing Center for Infectious Disease"/>
            <person name="Wu L."/>
            <person name="Ma J."/>
        </authorList>
    </citation>
    <scope>NUCLEOTIDE SEQUENCE [LARGE SCALE GENOMIC DNA]</scope>
    <source>
        <strain evidence="2">JCM 17111</strain>
    </source>
</reference>
<proteinExistence type="predicted"/>
<keyword evidence="2" id="KW-1185">Reference proteome</keyword>
<gene>
    <name evidence="1" type="ORF">GCM10022395_00750</name>
</gene>
<accession>A0ABP6WRZ0</accession>